<dbReference type="Proteomes" id="UP001237642">
    <property type="component" value="Unassembled WGS sequence"/>
</dbReference>
<feature type="compositionally biased region" description="Basic and acidic residues" evidence="1">
    <location>
        <begin position="552"/>
        <end position="567"/>
    </location>
</feature>
<keyword evidence="3" id="KW-1185">Reference proteome</keyword>
<dbReference type="Gene3D" id="3.40.1740.10">
    <property type="entry name" value="VC0467-like"/>
    <property type="match status" value="1"/>
</dbReference>
<dbReference type="Pfam" id="PF02622">
    <property type="entry name" value="DUF179"/>
    <property type="match status" value="1"/>
</dbReference>
<sequence>MSYPDDAYPNTKTMIKAVVYVILLSLSFGSISAVDFEAGDEQVEWQILTKLNFSSQIRTHPHILLFITVPWSGESRSLMRELSQVVTSKQQKFGTLKLMFVHRNSDKLLAEALGATEGIQILYYHQSLSYKYQGPLRVQNILSSVFHLMSLPLKDIPLKYLTEPEDLKSFIESTDKALLVMEFCGWTSRLLAKAKKSVTDNGFEGLFNLANGTFAPERAKMHKIESEQINCGANSGKFWAGEFSTKNMSDFLGSVLPTDGVFCSSEEFKKYETFLVELTAIAKEFFLPPERIRFGLIQERPLLSFLGTKDSGPWLAMLHFAGCPSCSKVLGDGVDIRHAIKMQASPVTELVDDENDLDPPIPANHPSILLFIDRSSESLDVRRKSNEALGAFRELAMYYRTNEETSVKSQSTSMRNYQSSHSLSTLGHPKFEMSPVSQKITELKDKMSVILMDKGKRITINKAVSDLQGGSLQEILTYLIQQKKEIKISSLAKNAGFQLLSDDFTVKVAEERPAELKVQSNQVAAELSGEDSRGSDSGHLSQKQTPHLAGSRVEERENSVDSEKKEVKEIPVDSSKLLSAGIDSRYKVDQVANTAHSEKIHPDVDQDFPGSVGSFFFSDGEFRLLKALAPLSSIPIVVIIDPLSQKHYMFPDEKVVGYSSLVDFLERFHNGSLDPFQRSESSTWIPRESPRPPFVNLNFHAVDSVPRLTTNTFLELVVGNQSDLANSSNAWKKDVLVLFSNAWCGFCQRMELVLREVHSALKGYARMLKDKPTLISDNVEDTILKLPLIYLMDCTLNDCSLILNMSLQRDLYPSLLLFPAERKKAVRYGGDITVSEIINFIADHGSNSERLFGESGIVWNKASQRVKYGNLHEDDSSLLTNRYHEVLLKDRAQRVEVKDLETNSQRYNGPHETGTELVAGSILVASDKLNVHPFDGSKILIVKVNRSTGFQGVIINKHISWDTLGKLDEGLELLKKAPLSLGGPVIIREMPLVALTRKRVNYRDQDAEPDIHFLDHWETLDVIKALQRGDDSISDHWFFMGYSSWEWNQLVDEIAEGSWKISNGGMEQLDWPQSD</sequence>
<evidence type="ECO:0000313" key="3">
    <source>
        <dbReference type="Proteomes" id="UP001237642"/>
    </source>
</evidence>
<dbReference type="InterPro" id="IPR036249">
    <property type="entry name" value="Thioredoxin-like_sf"/>
</dbReference>
<reference evidence="2" key="2">
    <citation type="submission" date="2023-05" db="EMBL/GenBank/DDBJ databases">
        <authorList>
            <person name="Schelkunov M.I."/>
        </authorList>
    </citation>
    <scope>NUCLEOTIDE SEQUENCE</scope>
    <source>
        <strain evidence="2">Hsosn_3</strain>
        <tissue evidence="2">Leaf</tissue>
    </source>
</reference>
<evidence type="ECO:0000313" key="2">
    <source>
        <dbReference type="EMBL" id="KAK1385476.1"/>
    </source>
</evidence>
<dbReference type="PANTHER" id="PTHR31984">
    <property type="entry name" value="TRANSPORTER, PUTATIVE (DUF179)-RELATED"/>
    <property type="match status" value="1"/>
</dbReference>
<name>A0AAD8IH71_9APIA</name>
<dbReference type="Gene3D" id="3.40.30.10">
    <property type="entry name" value="Glutaredoxin"/>
    <property type="match status" value="2"/>
</dbReference>
<protein>
    <submittedName>
        <fullName evidence="2">Thioredoxin domain-containing protein</fullName>
    </submittedName>
</protein>
<proteinExistence type="predicted"/>
<accession>A0AAD8IH71</accession>
<organism evidence="2 3">
    <name type="scientific">Heracleum sosnowskyi</name>
    <dbReference type="NCBI Taxonomy" id="360622"/>
    <lineage>
        <taxon>Eukaryota</taxon>
        <taxon>Viridiplantae</taxon>
        <taxon>Streptophyta</taxon>
        <taxon>Embryophyta</taxon>
        <taxon>Tracheophyta</taxon>
        <taxon>Spermatophyta</taxon>
        <taxon>Magnoliopsida</taxon>
        <taxon>eudicotyledons</taxon>
        <taxon>Gunneridae</taxon>
        <taxon>Pentapetalae</taxon>
        <taxon>asterids</taxon>
        <taxon>campanulids</taxon>
        <taxon>Apiales</taxon>
        <taxon>Apiaceae</taxon>
        <taxon>Apioideae</taxon>
        <taxon>apioid superclade</taxon>
        <taxon>Tordylieae</taxon>
        <taxon>Tordyliinae</taxon>
        <taxon>Heracleum</taxon>
    </lineage>
</organism>
<comment type="caution">
    <text evidence="2">The sequence shown here is derived from an EMBL/GenBank/DDBJ whole genome shotgun (WGS) entry which is preliminary data.</text>
</comment>
<evidence type="ECO:0000256" key="1">
    <source>
        <dbReference type="SAM" id="MobiDB-lite"/>
    </source>
</evidence>
<gene>
    <name evidence="2" type="ORF">POM88_023211</name>
</gene>
<reference evidence="2" key="1">
    <citation type="submission" date="2023-02" db="EMBL/GenBank/DDBJ databases">
        <title>Genome of toxic invasive species Heracleum sosnowskyi carries increased number of genes despite the absence of recent whole-genome duplications.</title>
        <authorList>
            <person name="Schelkunov M."/>
            <person name="Shtratnikova V."/>
            <person name="Makarenko M."/>
            <person name="Klepikova A."/>
            <person name="Omelchenko D."/>
            <person name="Novikova G."/>
            <person name="Obukhova E."/>
            <person name="Bogdanov V."/>
            <person name="Penin A."/>
            <person name="Logacheva M."/>
        </authorList>
    </citation>
    <scope>NUCLEOTIDE SEQUENCE</scope>
    <source>
        <strain evidence="2">Hsosn_3</strain>
        <tissue evidence="2">Leaf</tissue>
    </source>
</reference>
<dbReference type="SUPFAM" id="SSF143456">
    <property type="entry name" value="VC0467-like"/>
    <property type="match status" value="1"/>
</dbReference>
<feature type="region of interest" description="Disordered" evidence="1">
    <location>
        <begin position="517"/>
        <end position="567"/>
    </location>
</feature>
<dbReference type="InterPro" id="IPR003774">
    <property type="entry name" value="AlgH-like"/>
</dbReference>
<dbReference type="EMBL" id="JAUIZM010000005">
    <property type="protein sequence ID" value="KAK1385476.1"/>
    <property type="molecule type" value="Genomic_DNA"/>
</dbReference>
<dbReference type="PANTHER" id="PTHR31984:SF12">
    <property type="entry name" value="THIOREDOXIN DOMAIN-CONTAINING PROTEIN"/>
    <property type="match status" value="1"/>
</dbReference>
<dbReference type="SUPFAM" id="SSF52833">
    <property type="entry name" value="Thioredoxin-like"/>
    <property type="match status" value="2"/>
</dbReference>
<dbReference type="AlphaFoldDB" id="A0AAD8IH71"/>